<keyword evidence="2" id="KW-1185">Reference proteome</keyword>
<comment type="caution">
    <text evidence="1">The sequence shown here is derived from an EMBL/GenBank/DDBJ whole genome shotgun (WGS) entry which is preliminary data.</text>
</comment>
<dbReference type="Proteomes" id="UP000323454">
    <property type="component" value="Unassembled WGS sequence"/>
</dbReference>
<sequence>MPGDEQQRGKDVALPHDAVAKALSTVDAEWPVRLAELTSAAAALEQLARTEPTGDVAALAEQVIEAISAAARTATQRAHELTDLAQRTLRAHAEVCRRASGDPHRLADWLLNLQLAYPEGPEVQLADYADALGEDGLDRYRNLAREWFAELPTVEFGETGRYDRHRWALLRIMEEVAEYSRDVDLQILVLSKDLSSGWHYLQVATVLQEAGRSGEALDWVQRGLAATGGRGAAPRLIDLAVDECLRMGWFDRAIELRTRAFRDQPRLDTYLRLRALAEHADDWPDRRAEVLRWLGDCPPERQMVRNSVLVRILLWEGEQEAAWRAATERGCTDEVWSALAQARAEEHPGDAITVYRGILDQQLSVHTELDHEDVAAMLEQLRALFHRTGKPDDFARYLDGVKSRHAADRRLLDELTRRGL</sequence>
<gene>
    <name evidence="1" type="ORF">F0L68_03860</name>
</gene>
<dbReference type="OrthoDB" id="3677745at2"/>
<proteinExistence type="predicted"/>
<dbReference type="RefSeq" id="WP_149848002.1">
    <property type="nucleotide sequence ID" value="NZ_VUOB01000005.1"/>
</dbReference>
<accession>A0A5B2XPP8</accession>
<reference evidence="1 2" key="1">
    <citation type="submission" date="2019-09" db="EMBL/GenBank/DDBJ databases">
        <title>Goodfellowia gen. nov., a new genus of the Pseudonocardineae related to Actinoalloteichus, containing Goodfellowia coeruleoviolacea gen. nov., comb. nov. gen. nov., comb. nov.</title>
        <authorList>
            <person name="Labeda D."/>
        </authorList>
    </citation>
    <scope>NUCLEOTIDE SEQUENCE [LARGE SCALE GENOMIC DNA]</scope>
    <source>
        <strain evidence="1 2">AN110305</strain>
    </source>
</reference>
<evidence type="ECO:0000313" key="2">
    <source>
        <dbReference type="Proteomes" id="UP000323454"/>
    </source>
</evidence>
<organism evidence="1 2">
    <name type="scientific">Solihabitans fulvus</name>
    <dbReference type="NCBI Taxonomy" id="1892852"/>
    <lineage>
        <taxon>Bacteria</taxon>
        <taxon>Bacillati</taxon>
        <taxon>Actinomycetota</taxon>
        <taxon>Actinomycetes</taxon>
        <taxon>Pseudonocardiales</taxon>
        <taxon>Pseudonocardiaceae</taxon>
        <taxon>Solihabitans</taxon>
    </lineage>
</organism>
<name>A0A5B2XPP8_9PSEU</name>
<dbReference type="AlphaFoldDB" id="A0A5B2XPP8"/>
<reference evidence="1 2" key="2">
    <citation type="submission" date="2019-09" db="EMBL/GenBank/DDBJ databases">
        <authorList>
            <person name="Jin C."/>
        </authorList>
    </citation>
    <scope>NUCLEOTIDE SEQUENCE [LARGE SCALE GENOMIC DNA]</scope>
    <source>
        <strain evidence="1 2">AN110305</strain>
    </source>
</reference>
<protein>
    <submittedName>
        <fullName evidence="1">Uncharacterized protein</fullName>
    </submittedName>
</protein>
<evidence type="ECO:0000313" key="1">
    <source>
        <dbReference type="EMBL" id="KAA2265717.1"/>
    </source>
</evidence>
<dbReference type="EMBL" id="VUOB01000005">
    <property type="protein sequence ID" value="KAA2265717.1"/>
    <property type="molecule type" value="Genomic_DNA"/>
</dbReference>